<evidence type="ECO:0000313" key="6">
    <source>
        <dbReference type="Proteomes" id="UP000464378"/>
    </source>
</evidence>
<keyword evidence="2" id="KW-0328">Glycosyltransferase</keyword>
<dbReference type="CDD" id="cd03801">
    <property type="entry name" value="GT4_PimA-like"/>
    <property type="match status" value="1"/>
</dbReference>
<dbReference type="InParanoid" id="A0A6C2YLU1"/>
<keyword evidence="6" id="KW-1185">Reference proteome</keyword>
<evidence type="ECO:0000256" key="1">
    <source>
        <dbReference type="ARBA" id="ARBA00009481"/>
    </source>
</evidence>
<name>A0A6C2YLU1_9BACT</name>
<dbReference type="KEGG" id="tim:GMBLW1_15640"/>
<reference evidence="5" key="1">
    <citation type="submission" date="2019-04" db="EMBL/GenBank/DDBJ databases">
        <authorList>
            <consortium name="Science for Life Laboratories"/>
        </authorList>
    </citation>
    <scope>NUCLEOTIDE SEQUENCE</scope>
    <source>
        <strain evidence="5">MBLW1</strain>
    </source>
</reference>
<gene>
    <name evidence="5" type="ORF">GMBLW1_15640</name>
</gene>
<dbReference type="PANTHER" id="PTHR12526:SF640">
    <property type="entry name" value="COLANIC ACID BIOSYNTHESIS GLYCOSYLTRANSFERASE WCAL-RELATED"/>
    <property type="match status" value="1"/>
</dbReference>
<dbReference type="RefSeq" id="WP_232056053.1">
    <property type="nucleotide sequence ID" value="NZ_LR593887.1"/>
</dbReference>
<dbReference type="AlphaFoldDB" id="A0A6C2YLU1"/>
<dbReference type="PANTHER" id="PTHR12526">
    <property type="entry name" value="GLYCOSYLTRANSFERASE"/>
    <property type="match status" value="1"/>
</dbReference>
<feature type="domain" description="Glycosyl transferase family 1" evidence="4">
    <location>
        <begin position="265"/>
        <end position="432"/>
    </location>
</feature>
<dbReference type="EMBL" id="LR593887">
    <property type="protein sequence ID" value="VTS01274.1"/>
    <property type="molecule type" value="Genomic_DNA"/>
</dbReference>
<organism evidence="5">
    <name type="scientific">Tuwongella immobilis</name>
    <dbReference type="NCBI Taxonomy" id="692036"/>
    <lineage>
        <taxon>Bacteria</taxon>
        <taxon>Pseudomonadati</taxon>
        <taxon>Planctomycetota</taxon>
        <taxon>Planctomycetia</taxon>
        <taxon>Gemmatales</taxon>
        <taxon>Gemmataceae</taxon>
        <taxon>Tuwongella</taxon>
    </lineage>
</organism>
<comment type="similarity">
    <text evidence="1">Belongs to the glycosyltransferase group 1 family. Glycosyltransferase 4 subfamily.</text>
</comment>
<dbReference type="Pfam" id="PF00534">
    <property type="entry name" value="Glycos_transf_1"/>
    <property type="match status" value="1"/>
</dbReference>
<sequence>MTTCPVRPVPPVGRTVFPNRLKRTDHRMKIALITAGAAGMYCGSCMHDNTLAAAMIQLGHETLLVPTFTPIRSDEEDVSQQRVFFGGINVYLQQKSFLFRMTPWFVDRLLDFPKLLRWVSRFASRTPYHEMGDLTLSMLEGTHGKQRKEVSKMVDWLENDIRPDVLIFSNVLLSGVIPEIKSRLNKPILATLQGDDIFLDALPESYRSRCMSQIRENAKSIDGYITTSDYYADFMAEYMNLPREAMHTIYPGLKLTGHGAEQPFRAEPPYTVGYFARICPEKGFHQFVDAFLAYSGLPDAPPCRIRVSGWLGEQYRAFFQEQMAKLAAAGLSDRVEYVESPTLADKVRFMQSLDILSVPTEYREPKGLYILEALANGVPVVQPGHGSFPELVARTGGGLTVEPNQPQALARGWQTLLADPDRRRACAEQGKRIVWDYFTDRRMAEETLAMLERYLPQSSPATVGASAD</sequence>
<dbReference type="GO" id="GO:0016757">
    <property type="term" value="F:glycosyltransferase activity"/>
    <property type="evidence" value="ECO:0007669"/>
    <property type="project" value="UniProtKB-KW"/>
</dbReference>
<dbReference type="Gene3D" id="3.40.50.2000">
    <property type="entry name" value="Glycogen Phosphorylase B"/>
    <property type="match status" value="2"/>
</dbReference>
<evidence type="ECO:0000256" key="2">
    <source>
        <dbReference type="ARBA" id="ARBA00022676"/>
    </source>
</evidence>
<accession>A0A6C2YLU1</accession>
<protein>
    <recommendedName>
        <fullName evidence="4">Glycosyl transferase family 1 domain-containing protein</fullName>
    </recommendedName>
</protein>
<proteinExistence type="inferred from homology"/>
<evidence type="ECO:0000259" key="4">
    <source>
        <dbReference type="Pfam" id="PF00534"/>
    </source>
</evidence>
<keyword evidence="3 5" id="KW-0808">Transferase</keyword>
<dbReference type="EMBL" id="LR586016">
    <property type="protein sequence ID" value="VIP02396.1"/>
    <property type="molecule type" value="Genomic_DNA"/>
</dbReference>
<evidence type="ECO:0000256" key="3">
    <source>
        <dbReference type="ARBA" id="ARBA00022679"/>
    </source>
</evidence>
<evidence type="ECO:0000313" key="5">
    <source>
        <dbReference type="EMBL" id="VIP02396.1"/>
    </source>
</evidence>
<dbReference type="Proteomes" id="UP000464378">
    <property type="component" value="Chromosome"/>
</dbReference>
<dbReference type="SUPFAM" id="SSF53756">
    <property type="entry name" value="UDP-Glycosyltransferase/glycogen phosphorylase"/>
    <property type="match status" value="1"/>
</dbReference>
<dbReference type="InterPro" id="IPR001296">
    <property type="entry name" value="Glyco_trans_1"/>
</dbReference>